<proteinExistence type="inferred from homology"/>
<comment type="caution">
    <text evidence="5">The sequence shown here is derived from an EMBL/GenBank/DDBJ whole genome shotgun (WGS) entry which is preliminary data.</text>
</comment>
<protein>
    <submittedName>
        <fullName evidence="5">Uncharacterized protein</fullName>
    </submittedName>
</protein>
<dbReference type="Proteomes" id="UP001177140">
    <property type="component" value="Unassembled WGS sequence"/>
</dbReference>
<keyword evidence="6" id="KW-1185">Reference proteome</keyword>
<keyword evidence="3" id="KW-0648">Protein biosynthesis</keyword>
<evidence type="ECO:0000256" key="3">
    <source>
        <dbReference type="ARBA" id="ARBA00022917"/>
    </source>
</evidence>
<dbReference type="GO" id="GO:0003729">
    <property type="term" value="F:mRNA binding"/>
    <property type="evidence" value="ECO:0007669"/>
    <property type="project" value="TreeGrafter"/>
</dbReference>
<sequence length="251" mass="29541">MNDNFLKVGEKYIPPYCLMKAEDSWMSIVREKRSYEERMLRIIKGILNKLTVAKYKLLRTQLLTPLIFEKALAEPMFCPLYTLGKEITFRRILLNCCKELFECEREDMKAQQLRQRIMVGSSNQDLGWRWNLGFIKYMCDLLKQENIVSLKVTHFIVIQPVEENDVDRNVEAVYLLLNATGKNMDELRDKASKKKELSNASPNEHPGSNETCFSWLKDILTTHPQDETRLKFMISDLLEFLANIWVDLRHN</sequence>
<accession>A0AA42B0P8</accession>
<dbReference type="EMBL" id="JAJJMA010290379">
    <property type="protein sequence ID" value="MCL7047187.1"/>
    <property type="molecule type" value="Genomic_DNA"/>
</dbReference>
<evidence type="ECO:0000256" key="4">
    <source>
        <dbReference type="SAM" id="MobiDB-lite"/>
    </source>
</evidence>
<comment type="similarity">
    <text evidence="1">Belongs to the eukaryotic initiation factor 4G family.</text>
</comment>
<reference evidence="5" key="1">
    <citation type="submission" date="2022-03" db="EMBL/GenBank/DDBJ databases">
        <title>A functionally conserved STORR gene fusion in Papaver species that diverged 16.8 million years ago.</title>
        <authorList>
            <person name="Catania T."/>
        </authorList>
    </citation>
    <scope>NUCLEOTIDE SEQUENCE</scope>
    <source>
        <strain evidence="5">S-191538</strain>
    </source>
</reference>
<dbReference type="InterPro" id="IPR016024">
    <property type="entry name" value="ARM-type_fold"/>
</dbReference>
<dbReference type="PANTHER" id="PTHR23253">
    <property type="entry name" value="EUKARYOTIC TRANSLATION INITIATION FACTOR 4 GAMMA"/>
    <property type="match status" value="1"/>
</dbReference>
<feature type="compositionally biased region" description="Polar residues" evidence="4">
    <location>
        <begin position="198"/>
        <end position="209"/>
    </location>
</feature>
<dbReference type="AlphaFoldDB" id="A0AA42B0P8"/>
<gene>
    <name evidence="5" type="ORF">MKW94_023421</name>
</gene>
<dbReference type="GO" id="GO:0003743">
    <property type="term" value="F:translation initiation factor activity"/>
    <property type="evidence" value="ECO:0007669"/>
    <property type="project" value="UniProtKB-KW"/>
</dbReference>
<feature type="compositionally biased region" description="Basic and acidic residues" evidence="4">
    <location>
        <begin position="188"/>
        <end position="197"/>
    </location>
</feature>
<evidence type="ECO:0000313" key="5">
    <source>
        <dbReference type="EMBL" id="MCL7047187.1"/>
    </source>
</evidence>
<dbReference type="SUPFAM" id="SSF48371">
    <property type="entry name" value="ARM repeat"/>
    <property type="match status" value="1"/>
</dbReference>
<organism evidence="5 6">
    <name type="scientific">Papaver nudicaule</name>
    <name type="common">Iceland poppy</name>
    <dbReference type="NCBI Taxonomy" id="74823"/>
    <lineage>
        <taxon>Eukaryota</taxon>
        <taxon>Viridiplantae</taxon>
        <taxon>Streptophyta</taxon>
        <taxon>Embryophyta</taxon>
        <taxon>Tracheophyta</taxon>
        <taxon>Spermatophyta</taxon>
        <taxon>Magnoliopsida</taxon>
        <taxon>Ranunculales</taxon>
        <taxon>Papaveraceae</taxon>
        <taxon>Papaveroideae</taxon>
        <taxon>Papaver</taxon>
    </lineage>
</organism>
<dbReference type="PANTHER" id="PTHR23253:SF9">
    <property type="entry name" value="EUKARYOTIC TRANSLATION INITIATION FACTOR 4 GAMMA 2"/>
    <property type="match status" value="1"/>
</dbReference>
<name>A0AA42B0P8_PAPNU</name>
<feature type="region of interest" description="Disordered" evidence="4">
    <location>
        <begin position="188"/>
        <end position="209"/>
    </location>
</feature>
<keyword evidence="2" id="KW-0396">Initiation factor</keyword>
<dbReference type="Gene3D" id="1.25.40.180">
    <property type="match status" value="1"/>
</dbReference>
<evidence type="ECO:0000313" key="6">
    <source>
        <dbReference type="Proteomes" id="UP001177140"/>
    </source>
</evidence>
<evidence type="ECO:0000256" key="1">
    <source>
        <dbReference type="ARBA" id="ARBA00005775"/>
    </source>
</evidence>
<evidence type="ECO:0000256" key="2">
    <source>
        <dbReference type="ARBA" id="ARBA00022540"/>
    </source>
</evidence>
<dbReference type="GO" id="GO:0016281">
    <property type="term" value="C:eukaryotic translation initiation factor 4F complex"/>
    <property type="evidence" value="ECO:0007669"/>
    <property type="project" value="TreeGrafter"/>
</dbReference>